<dbReference type="OrthoDB" id="10582302at2759"/>
<sequence>MAEANFFHLGAQHFSAGVYGFNMLSAFVGLLQSTKPGSGSGSIEEKIISLSVSFSILAFAASVALPPRYTTILCRTSFFFSVLACSFLLSPFVPHVLFWVPHLACVFPLLHLLQLLPAPLRQSLQQPWLSTWNAVRDAACRVHQALLPISSSTTSNGVPERSTSSSSSSSSAAPERGIEEGDADAVNECYSEVDGISVILLPFLAEDKNIDMTIVEVLQFRKQQGSGEEGLPVRKIYIVVRPFPHLLSLRQWRSAYVISPSAAISHPSFRYWPVYSFFHHLSPTSSFGFPFLTSFNYPLLHLLQLLPTPLRWFLQQLWWSLGMQSVIVRAFEALLPTRSCSVTSNGNPGRSPFVLHQLHLVVSSVASNSNPGRSPHELHLLHLVVILLLMPVLVCSYLLLPNG</sequence>
<evidence type="ECO:0000256" key="2">
    <source>
        <dbReference type="SAM" id="Phobius"/>
    </source>
</evidence>
<proteinExistence type="predicted"/>
<feature type="region of interest" description="Disordered" evidence="1">
    <location>
        <begin position="152"/>
        <end position="178"/>
    </location>
</feature>
<evidence type="ECO:0000256" key="1">
    <source>
        <dbReference type="SAM" id="MobiDB-lite"/>
    </source>
</evidence>
<keyword evidence="4" id="KW-1185">Reference proteome</keyword>
<feature type="transmembrane region" description="Helical" evidence="2">
    <location>
        <begin position="47"/>
        <end position="65"/>
    </location>
</feature>
<comment type="caution">
    <text evidence="3">The sequence shown here is derived from an EMBL/GenBank/DDBJ whole genome shotgun (WGS) entry which is preliminary data.</text>
</comment>
<name>A0A443NEW6_9MAGN</name>
<feature type="compositionally biased region" description="Low complexity" evidence="1">
    <location>
        <begin position="162"/>
        <end position="171"/>
    </location>
</feature>
<feature type="transmembrane region" description="Helical" evidence="2">
    <location>
        <begin position="72"/>
        <end position="90"/>
    </location>
</feature>
<organism evidence="3 4">
    <name type="scientific">Cinnamomum micranthum f. kanehirae</name>
    <dbReference type="NCBI Taxonomy" id="337451"/>
    <lineage>
        <taxon>Eukaryota</taxon>
        <taxon>Viridiplantae</taxon>
        <taxon>Streptophyta</taxon>
        <taxon>Embryophyta</taxon>
        <taxon>Tracheophyta</taxon>
        <taxon>Spermatophyta</taxon>
        <taxon>Magnoliopsida</taxon>
        <taxon>Magnoliidae</taxon>
        <taxon>Laurales</taxon>
        <taxon>Lauraceae</taxon>
        <taxon>Cinnamomum</taxon>
    </lineage>
</organism>
<dbReference type="AlphaFoldDB" id="A0A443NEW6"/>
<feature type="transmembrane region" description="Helical" evidence="2">
    <location>
        <begin position="380"/>
        <end position="400"/>
    </location>
</feature>
<protein>
    <submittedName>
        <fullName evidence="3">Uncharacterized protein</fullName>
    </submittedName>
</protein>
<keyword evidence="2" id="KW-0812">Transmembrane</keyword>
<keyword evidence="2" id="KW-0472">Membrane</keyword>
<gene>
    <name evidence="3" type="ORF">CKAN_00553000</name>
</gene>
<evidence type="ECO:0000313" key="4">
    <source>
        <dbReference type="Proteomes" id="UP000283530"/>
    </source>
</evidence>
<evidence type="ECO:0000313" key="3">
    <source>
        <dbReference type="EMBL" id="RWR77057.1"/>
    </source>
</evidence>
<keyword evidence="2" id="KW-1133">Transmembrane helix</keyword>
<dbReference type="Proteomes" id="UP000283530">
    <property type="component" value="Unassembled WGS sequence"/>
</dbReference>
<accession>A0A443NEW6</accession>
<reference evidence="3 4" key="1">
    <citation type="journal article" date="2019" name="Nat. Plants">
        <title>Stout camphor tree genome fills gaps in understanding of flowering plant genome evolution.</title>
        <authorList>
            <person name="Chaw S.M."/>
            <person name="Liu Y.C."/>
            <person name="Wu Y.W."/>
            <person name="Wang H.Y."/>
            <person name="Lin C.I."/>
            <person name="Wu C.S."/>
            <person name="Ke H.M."/>
            <person name="Chang L.Y."/>
            <person name="Hsu C.Y."/>
            <person name="Yang H.T."/>
            <person name="Sudianto E."/>
            <person name="Hsu M.H."/>
            <person name="Wu K.P."/>
            <person name="Wang L.N."/>
            <person name="Leebens-Mack J.H."/>
            <person name="Tsai I.J."/>
        </authorList>
    </citation>
    <scope>NUCLEOTIDE SEQUENCE [LARGE SCALE GENOMIC DNA]</scope>
    <source>
        <strain evidence="4">cv. Chaw 1501</strain>
        <tissue evidence="3">Young leaves</tissue>
    </source>
</reference>
<dbReference type="EMBL" id="QPKB01000002">
    <property type="protein sequence ID" value="RWR77057.1"/>
    <property type="molecule type" value="Genomic_DNA"/>
</dbReference>